<gene>
    <name evidence="2" type="ORF">K489DRAFT_3860</name>
</gene>
<keyword evidence="1" id="KW-1185">Reference proteome</keyword>
<dbReference type="Proteomes" id="UP000504637">
    <property type="component" value="Unplaced"/>
</dbReference>
<dbReference type="RefSeq" id="XP_033464039.1">
    <property type="nucleotide sequence ID" value="XM_033606187.1"/>
</dbReference>
<evidence type="ECO:0000313" key="2">
    <source>
        <dbReference type="RefSeq" id="XP_033464039.1"/>
    </source>
</evidence>
<dbReference type="GeneID" id="54363987"/>
<dbReference type="AlphaFoldDB" id="A0A6J3MGK7"/>
<organism evidence="2">
    <name type="scientific">Dissoconium aciculare CBS 342.82</name>
    <dbReference type="NCBI Taxonomy" id="1314786"/>
    <lineage>
        <taxon>Eukaryota</taxon>
        <taxon>Fungi</taxon>
        <taxon>Dikarya</taxon>
        <taxon>Ascomycota</taxon>
        <taxon>Pezizomycotina</taxon>
        <taxon>Dothideomycetes</taxon>
        <taxon>Dothideomycetidae</taxon>
        <taxon>Mycosphaerellales</taxon>
        <taxon>Dissoconiaceae</taxon>
        <taxon>Dissoconium</taxon>
    </lineage>
</organism>
<reference evidence="2" key="3">
    <citation type="submission" date="2025-08" db="UniProtKB">
        <authorList>
            <consortium name="RefSeq"/>
        </authorList>
    </citation>
    <scope>IDENTIFICATION</scope>
    <source>
        <strain evidence="2">CBS 342.82</strain>
    </source>
</reference>
<reference evidence="2" key="2">
    <citation type="submission" date="2020-04" db="EMBL/GenBank/DDBJ databases">
        <authorList>
            <consortium name="NCBI Genome Project"/>
        </authorList>
    </citation>
    <scope>NUCLEOTIDE SEQUENCE</scope>
    <source>
        <strain evidence="2">CBS 342.82</strain>
    </source>
</reference>
<reference evidence="2" key="1">
    <citation type="submission" date="2020-01" db="EMBL/GenBank/DDBJ databases">
        <authorList>
            <consortium name="DOE Joint Genome Institute"/>
            <person name="Haridas S."/>
            <person name="Albert R."/>
            <person name="Binder M."/>
            <person name="Bloem J."/>
            <person name="Labutti K."/>
            <person name="Salamov A."/>
            <person name="Andreopoulos B."/>
            <person name="Baker S.E."/>
            <person name="Barry K."/>
            <person name="Bills G."/>
            <person name="Bluhm B.H."/>
            <person name="Cannon C."/>
            <person name="Castanera R."/>
            <person name="Culley D.E."/>
            <person name="Daum C."/>
            <person name="Ezra D."/>
            <person name="Gonzalez J.B."/>
            <person name="Henrissat B."/>
            <person name="Kuo A."/>
            <person name="Liang C."/>
            <person name="Lipzen A."/>
            <person name="Lutzoni F."/>
            <person name="Magnuson J."/>
            <person name="Mondo S."/>
            <person name="Nolan M."/>
            <person name="Ohm R."/>
            <person name="Pangilinan J."/>
            <person name="Park H.-J."/>
            <person name="Ramirez L."/>
            <person name="Alfaro M."/>
            <person name="Sun H."/>
            <person name="Tritt A."/>
            <person name="Yoshinaga Y."/>
            <person name="Zwiers L.-H."/>
            <person name="Turgeon B.G."/>
            <person name="Goodwin S.B."/>
            <person name="Spatafora J.W."/>
            <person name="Crous P.W."/>
            <person name="Grigoriev I.V."/>
        </authorList>
    </citation>
    <scope>NUCLEOTIDE SEQUENCE</scope>
    <source>
        <strain evidence="2">CBS 342.82</strain>
    </source>
</reference>
<sequence length="160" mass="18053">MEKQLLQYAETCESKPNPQRPVLPVSSYLSIAPSLPEQWPRFTDVICLWCDQQLRRLRSPNPIAAHRACGTLQALEGRTEDGGFRFGSLDALRRWSECDPDPSGPSLREVAMMQCKVEWQAIKIIFAHNSPGRQTCCRERDLPSVKFQSAQPAGGPWRGD</sequence>
<name>A0A6J3MGK7_9PEZI</name>
<evidence type="ECO:0000313" key="1">
    <source>
        <dbReference type="Proteomes" id="UP000504637"/>
    </source>
</evidence>
<protein>
    <submittedName>
        <fullName evidence="2">Uncharacterized protein</fullName>
    </submittedName>
</protein>
<proteinExistence type="predicted"/>
<accession>A0A6J3MGK7</accession>